<evidence type="ECO:0000256" key="5">
    <source>
        <dbReference type="ARBA" id="ARBA00022645"/>
    </source>
</evidence>
<gene>
    <name evidence="16" type="ORF">KCG35_19650</name>
</gene>
<dbReference type="InterPro" id="IPR012907">
    <property type="entry name" value="Peptidase_S11_C"/>
</dbReference>
<dbReference type="SMART" id="SM00936">
    <property type="entry name" value="PBP5_C"/>
    <property type="match status" value="1"/>
</dbReference>
<comment type="similarity">
    <text evidence="3 13">Belongs to the peptidase S11 family.</text>
</comment>
<evidence type="ECO:0000256" key="8">
    <source>
        <dbReference type="ARBA" id="ARBA00022801"/>
    </source>
</evidence>
<dbReference type="GO" id="GO:0004180">
    <property type="term" value="F:carboxypeptidase activity"/>
    <property type="evidence" value="ECO:0007669"/>
    <property type="project" value="UniProtKB-KW"/>
</dbReference>
<keyword evidence="7 14" id="KW-0732">Signal</keyword>
<keyword evidence="5 16" id="KW-0121">Carboxypeptidase</keyword>
<accession>A0ABS5ZGU5</accession>
<dbReference type="Pfam" id="PF07943">
    <property type="entry name" value="PBP5_C"/>
    <property type="match status" value="1"/>
</dbReference>
<keyword evidence="11" id="KW-0961">Cell wall biogenesis/degradation</keyword>
<keyword evidence="17" id="KW-1185">Reference proteome</keyword>
<evidence type="ECO:0000256" key="9">
    <source>
        <dbReference type="ARBA" id="ARBA00022960"/>
    </source>
</evidence>
<dbReference type="Pfam" id="PF00768">
    <property type="entry name" value="Peptidase_S11"/>
    <property type="match status" value="1"/>
</dbReference>
<evidence type="ECO:0000256" key="6">
    <source>
        <dbReference type="ARBA" id="ARBA00022670"/>
    </source>
</evidence>
<keyword evidence="9" id="KW-0133">Cell shape</keyword>
<keyword evidence="8" id="KW-0378">Hydrolase</keyword>
<organism evidence="16 17">
    <name type="scientific">Zooshikella harenae</name>
    <dbReference type="NCBI Taxonomy" id="2827238"/>
    <lineage>
        <taxon>Bacteria</taxon>
        <taxon>Pseudomonadati</taxon>
        <taxon>Pseudomonadota</taxon>
        <taxon>Gammaproteobacteria</taxon>
        <taxon>Oceanospirillales</taxon>
        <taxon>Zooshikellaceae</taxon>
        <taxon>Zooshikella</taxon>
    </lineage>
</organism>
<evidence type="ECO:0000256" key="14">
    <source>
        <dbReference type="SAM" id="SignalP"/>
    </source>
</evidence>
<dbReference type="PRINTS" id="PR00725">
    <property type="entry name" value="DADACBPTASE1"/>
</dbReference>
<evidence type="ECO:0000256" key="10">
    <source>
        <dbReference type="ARBA" id="ARBA00022984"/>
    </source>
</evidence>
<evidence type="ECO:0000256" key="1">
    <source>
        <dbReference type="ARBA" id="ARBA00003217"/>
    </source>
</evidence>
<dbReference type="SUPFAM" id="SSF69189">
    <property type="entry name" value="Penicillin-binding protein associated domain"/>
    <property type="match status" value="1"/>
</dbReference>
<dbReference type="RefSeq" id="WP_215821574.1">
    <property type="nucleotide sequence ID" value="NZ_JAGSOY010000070.1"/>
</dbReference>
<comment type="catalytic activity">
    <reaction evidence="12">
        <text>Preferential cleavage: (Ac)2-L-Lys-D-Ala-|-D-Ala. Also transpeptidation of peptidyl-alanyl moieties that are N-acyl substituents of D-alanine.</text>
        <dbReference type="EC" id="3.4.16.4"/>
    </reaction>
</comment>
<feature type="signal peptide" evidence="14">
    <location>
        <begin position="1"/>
        <end position="23"/>
    </location>
</feature>
<evidence type="ECO:0000256" key="3">
    <source>
        <dbReference type="ARBA" id="ARBA00007164"/>
    </source>
</evidence>
<evidence type="ECO:0000256" key="11">
    <source>
        <dbReference type="ARBA" id="ARBA00023316"/>
    </source>
</evidence>
<dbReference type="InterPro" id="IPR018044">
    <property type="entry name" value="Peptidase_S11"/>
</dbReference>
<dbReference type="EMBL" id="JAGSOY010000070">
    <property type="protein sequence ID" value="MBU2713287.1"/>
    <property type="molecule type" value="Genomic_DNA"/>
</dbReference>
<evidence type="ECO:0000256" key="2">
    <source>
        <dbReference type="ARBA" id="ARBA00004752"/>
    </source>
</evidence>
<feature type="chain" id="PRO_5045993268" description="serine-type D-Ala-D-Ala carboxypeptidase" evidence="14">
    <location>
        <begin position="24"/>
        <end position="392"/>
    </location>
</feature>
<sequence>MKKNFVTCYIGLTLILLVGAVQAATIIPSPPQLAAKSYFLFDADTGKILVEHNANKRLPPASLTKLMTAYVADNELKEGNISLDDQVLVSEKAWRMKGSLMFIEVNSKVSVRDLLKGIIIVSGNDASVALAEHIAGSEESFASLMNATAQKLNMKDSHFVNSTGWPADNHYTTAHDLAVLAKAIIYEHPSRYAVYKEKYFQYGIDKKTGKPLRRQANRNSLLWRDDDVDGLKTGHTDEAGYCLVSSAKKDGRRLIAVVMGTKSPKARASESQKLLTYGFRFFENVAIRKGGIPLQQAEIWKGTTDKISVGITEDLIITVPRGKTDSVKTDIQLNTLLEAPVAKGQTLGSIEVKLDDKILEQVPIVALDAVDEAGFFKVIWDEIRLFFYKLFL</sequence>
<dbReference type="InterPro" id="IPR012338">
    <property type="entry name" value="Beta-lactam/transpept-like"/>
</dbReference>
<proteinExistence type="inferred from homology"/>
<keyword evidence="6" id="KW-0645">Protease</keyword>
<reference evidence="16 17" key="1">
    <citation type="submission" date="2021-04" db="EMBL/GenBank/DDBJ databases">
        <authorList>
            <person name="Pira H."/>
            <person name="Risdian C."/>
            <person name="Wink J."/>
        </authorList>
    </citation>
    <scope>NUCLEOTIDE SEQUENCE [LARGE SCALE GENOMIC DNA]</scope>
    <source>
        <strain evidence="16 17">WH53</strain>
    </source>
</reference>
<comment type="function">
    <text evidence="1">Removes C-terminal D-alanyl residues from sugar-peptide cell wall precursors.</text>
</comment>
<dbReference type="PANTHER" id="PTHR21581">
    <property type="entry name" value="D-ALANYL-D-ALANINE CARBOXYPEPTIDASE"/>
    <property type="match status" value="1"/>
</dbReference>
<evidence type="ECO:0000256" key="4">
    <source>
        <dbReference type="ARBA" id="ARBA00012448"/>
    </source>
</evidence>
<evidence type="ECO:0000256" key="13">
    <source>
        <dbReference type="RuleBase" id="RU004016"/>
    </source>
</evidence>
<dbReference type="InterPro" id="IPR001967">
    <property type="entry name" value="Peptidase_S11_N"/>
</dbReference>
<dbReference type="EC" id="3.4.16.4" evidence="4"/>
<dbReference type="InterPro" id="IPR037167">
    <property type="entry name" value="Peptidase_S11_C_sf"/>
</dbReference>
<name>A0ABS5ZGU5_9GAMM</name>
<evidence type="ECO:0000256" key="7">
    <source>
        <dbReference type="ARBA" id="ARBA00022729"/>
    </source>
</evidence>
<dbReference type="SUPFAM" id="SSF56601">
    <property type="entry name" value="beta-lactamase/transpeptidase-like"/>
    <property type="match status" value="1"/>
</dbReference>
<protein>
    <recommendedName>
        <fullName evidence="4">serine-type D-Ala-D-Ala carboxypeptidase</fullName>
        <ecNumber evidence="4">3.4.16.4</ecNumber>
    </recommendedName>
</protein>
<dbReference type="PANTHER" id="PTHR21581:SF6">
    <property type="entry name" value="TRAFFICKING PROTEIN PARTICLE COMPLEX SUBUNIT 12"/>
    <property type="match status" value="1"/>
</dbReference>
<dbReference type="Gene3D" id="3.40.710.10">
    <property type="entry name" value="DD-peptidase/beta-lactamase superfamily"/>
    <property type="match status" value="1"/>
</dbReference>
<dbReference type="InterPro" id="IPR015956">
    <property type="entry name" value="Peniciliin-bd_prot_C_sf"/>
</dbReference>
<evidence type="ECO:0000313" key="17">
    <source>
        <dbReference type="Proteomes" id="UP000690515"/>
    </source>
</evidence>
<evidence type="ECO:0000256" key="12">
    <source>
        <dbReference type="ARBA" id="ARBA00034000"/>
    </source>
</evidence>
<comment type="caution">
    <text evidence="16">The sequence shown here is derived from an EMBL/GenBank/DDBJ whole genome shotgun (WGS) entry which is preliminary data.</text>
</comment>
<dbReference type="Gene3D" id="2.60.410.10">
    <property type="entry name" value="D-Ala-D-Ala carboxypeptidase, C-terminal domain"/>
    <property type="match status" value="1"/>
</dbReference>
<evidence type="ECO:0000259" key="15">
    <source>
        <dbReference type="SMART" id="SM00936"/>
    </source>
</evidence>
<evidence type="ECO:0000313" key="16">
    <source>
        <dbReference type="EMBL" id="MBU2713287.1"/>
    </source>
</evidence>
<comment type="pathway">
    <text evidence="2">Cell wall biogenesis; peptidoglycan biosynthesis.</text>
</comment>
<feature type="domain" description="Peptidase S11 D-Ala-D-Ala carboxypeptidase A C-terminal" evidence="15">
    <location>
        <begin position="282"/>
        <end position="372"/>
    </location>
</feature>
<keyword evidence="10" id="KW-0573">Peptidoglycan synthesis</keyword>
<dbReference type="Proteomes" id="UP000690515">
    <property type="component" value="Unassembled WGS sequence"/>
</dbReference>